<keyword evidence="4 5" id="KW-0472">Membrane</keyword>
<dbReference type="GO" id="GO:0016020">
    <property type="term" value="C:membrane"/>
    <property type="evidence" value="ECO:0007669"/>
    <property type="project" value="UniProtKB-SubCell"/>
</dbReference>
<comment type="caution">
    <text evidence="7">The sequence shown here is derived from an EMBL/GenBank/DDBJ whole genome shotgun (WGS) entry which is preliminary data.</text>
</comment>
<dbReference type="Gene3D" id="1.20.1070.10">
    <property type="entry name" value="Rhodopsin 7-helix transmembrane proteins"/>
    <property type="match status" value="1"/>
</dbReference>
<evidence type="ECO:0000313" key="7">
    <source>
        <dbReference type="EMBL" id="CAF1194772.1"/>
    </source>
</evidence>
<protein>
    <recommendedName>
        <fullName evidence="6">G-protein coupled receptors family 1 profile domain-containing protein</fullName>
    </recommendedName>
</protein>
<keyword evidence="2 5" id="KW-0812">Transmembrane</keyword>
<dbReference type="GO" id="GO:0004930">
    <property type="term" value="F:G protein-coupled receptor activity"/>
    <property type="evidence" value="ECO:0007669"/>
    <property type="project" value="InterPro"/>
</dbReference>
<feature type="transmembrane region" description="Helical" evidence="5">
    <location>
        <begin position="230"/>
        <end position="254"/>
    </location>
</feature>
<dbReference type="EMBL" id="CAJNOV010004973">
    <property type="protein sequence ID" value="CAF1194772.1"/>
    <property type="molecule type" value="Genomic_DNA"/>
</dbReference>
<keyword evidence="3 5" id="KW-1133">Transmembrane helix</keyword>
<dbReference type="SUPFAM" id="SSF81321">
    <property type="entry name" value="Family A G protein-coupled receptor-like"/>
    <property type="match status" value="1"/>
</dbReference>
<evidence type="ECO:0000259" key="6">
    <source>
        <dbReference type="PROSITE" id="PS50262"/>
    </source>
</evidence>
<organism evidence="7 8">
    <name type="scientific">Rotaria magnacalcarata</name>
    <dbReference type="NCBI Taxonomy" id="392030"/>
    <lineage>
        <taxon>Eukaryota</taxon>
        <taxon>Metazoa</taxon>
        <taxon>Spiralia</taxon>
        <taxon>Gnathifera</taxon>
        <taxon>Rotifera</taxon>
        <taxon>Eurotatoria</taxon>
        <taxon>Bdelloidea</taxon>
        <taxon>Philodinida</taxon>
        <taxon>Philodinidae</taxon>
        <taxon>Rotaria</taxon>
    </lineage>
</organism>
<feature type="transmembrane region" description="Helical" evidence="5">
    <location>
        <begin position="133"/>
        <end position="156"/>
    </location>
</feature>
<accession>A0A814W076</accession>
<feature type="transmembrane region" description="Helical" evidence="5">
    <location>
        <begin position="91"/>
        <end position="112"/>
    </location>
</feature>
<evidence type="ECO:0000256" key="1">
    <source>
        <dbReference type="ARBA" id="ARBA00004370"/>
    </source>
</evidence>
<feature type="transmembrane region" description="Helical" evidence="5">
    <location>
        <begin position="189"/>
        <end position="209"/>
    </location>
</feature>
<evidence type="ECO:0000256" key="2">
    <source>
        <dbReference type="ARBA" id="ARBA00022692"/>
    </source>
</evidence>
<evidence type="ECO:0000313" key="8">
    <source>
        <dbReference type="Proteomes" id="UP000663855"/>
    </source>
</evidence>
<feature type="domain" description="G-protein coupled receptors family 1 profile" evidence="6">
    <location>
        <begin position="31"/>
        <end position="278"/>
    </location>
</feature>
<evidence type="ECO:0000256" key="5">
    <source>
        <dbReference type="SAM" id="Phobius"/>
    </source>
</evidence>
<evidence type="ECO:0000256" key="4">
    <source>
        <dbReference type="ARBA" id="ARBA00023136"/>
    </source>
</evidence>
<dbReference type="Proteomes" id="UP000663855">
    <property type="component" value="Unassembled WGS sequence"/>
</dbReference>
<sequence length="300" mass="35854">MNEITESSEPLIVRHIKLFLFISIELPSVSISIYIFYKFYHSYEIRSRINNHSILALLFVSFIALITELPITLQYLSSGHVKPADERFCLFWIWYNYSLKAIDLFLMAWTSIERHILIFHSYLVSTSIGKLKWHYIPIVICFIYIPLFYFLCVIIYPCENNFDYSSHLCHSICFHKITWLSIFDWITNILLPSLIIEIGSVTLLIRILIQFKKMKRTIKWRATRKMALQLISIASLYSIFWISFTLISIIRLFFIPKFLDKLTLYYFHYSPYFVQLLMPCICLFCLPELWTRKNRVVPTQ</sequence>
<feature type="transmembrane region" description="Helical" evidence="5">
    <location>
        <begin position="18"/>
        <end position="37"/>
    </location>
</feature>
<feature type="transmembrane region" description="Helical" evidence="5">
    <location>
        <begin position="49"/>
        <end position="71"/>
    </location>
</feature>
<proteinExistence type="predicted"/>
<dbReference type="PROSITE" id="PS00237">
    <property type="entry name" value="G_PROTEIN_RECEP_F1_1"/>
    <property type="match status" value="1"/>
</dbReference>
<dbReference type="PROSITE" id="PS50262">
    <property type="entry name" value="G_PROTEIN_RECEP_F1_2"/>
    <property type="match status" value="1"/>
</dbReference>
<name>A0A814W076_9BILA</name>
<dbReference type="AlphaFoldDB" id="A0A814W076"/>
<feature type="transmembrane region" description="Helical" evidence="5">
    <location>
        <begin position="266"/>
        <end position="286"/>
    </location>
</feature>
<dbReference type="InterPro" id="IPR017452">
    <property type="entry name" value="GPCR_Rhodpsn_7TM"/>
</dbReference>
<gene>
    <name evidence="7" type="ORF">CJN711_LOCUS11703</name>
</gene>
<dbReference type="InterPro" id="IPR000276">
    <property type="entry name" value="GPCR_Rhodpsn"/>
</dbReference>
<comment type="subcellular location">
    <subcellularLocation>
        <location evidence="1">Membrane</location>
    </subcellularLocation>
</comment>
<evidence type="ECO:0000256" key="3">
    <source>
        <dbReference type="ARBA" id="ARBA00022989"/>
    </source>
</evidence>
<reference evidence="7" key="1">
    <citation type="submission" date="2021-02" db="EMBL/GenBank/DDBJ databases">
        <authorList>
            <person name="Nowell W R."/>
        </authorList>
    </citation>
    <scope>NUCLEOTIDE SEQUENCE</scope>
</reference>